<feature type="domain" description="Fe-S metabolism associated" evidence="1">
    <location>
        <begin position="1"/>
        <end position="66"/>
    </location>
</feature>
<dbReference type="Gene3D" id="3.90.1010.10">
    <property type="match status" value="1"/>
</dbReference>
<organism evidence="2 3">
    <name type="scientific">Turnera subulata</name>
    <dbReference type="NCBI Taxonomy" id="218843"/>
    <lineage>
        <taxon>Eukaryota</taxon>
        <taxon>Viridiplantae</taxon>
        <taxon>Streptophyta</taxon>
        <taxon>Embryophyta</taxon>
        <taxon>Tracheophyta</taxon>
        <taxon>Spermatophyta</taxon>
        <taxon>Magnoliopsida</taxon>
        <taxon>eudicotyledons</taxon>
        <taxon>Gunneridae</taxon>
        <taxon>Pentapetalae</taxon>
        <taxon>rosids</taxon>
        <taxon>fabids</taxon>
        <taxon>Malpighiales</taxon>
        <taxon>Passifloraceae</taxon>
        <taxon>Turnera</taxon>
    </lineage>
</organism>
<dbReference type="InterPro" id="IPR003808">
    <property type="entry name" value="Fe-S_metab-assoc_dom"/>
</dbReference>
<evidence type="ECO:0000313" key="3">
    <source>
        <dbReference type="Proteomes" id="UP001141552"/>
    </source>
</evidence>
<gene>
    <name evidence="2" type="ORF">Tsubulata_034422</name>
</gene>
<protein>
    <recommendedName>
        <fullName evidence="1">Fe-S metabolism associated domain-containing protein</fullName>
    </recommendedName>
</protein>
<proteinExistence type="predicted"/>
<comment type="caution">
    <text evidence="2">The sequence shown here is derived from an EMBL/GenBank/DDBJ whole genome shotgun (WGS) entry which is preliminary data.</text>
</comment>
<keyword evidence="3" id="KW-1185">Reference proteome</keyword>
<accession>A0A9Q0GHN2</accession>
<dbReference type="Pfam" id="PF02657">
    <property type="entry name" value="SufE"/>
    <property type="match status" value="1"/>
</dbReference>
<dbReference type="SUPFAM" id="SSF82649">
    <property type="entry name" value="SufE/NifU"/>
    <property type="match status" value="1"/>
</dbReference>
<reference evidence="2" key="1">
    <citation type="submission" date="2022-02" db="EMBL/GenBank/DDBJ databases">
        <authorList>
            <person name="Henning P.M."/>
            <person name="McCubbin A.G."/>
            <person name="Shore J.S."/>
        </authorList>
    </citation>
    <scope>NUCLEOTIDE SEQUENCE</scope>
    <source>
        <strain evidence="2">F60SS</strain>
        <tissue evidence="2">Leaves</tissue>
    </source>
</reference>
<dbReference type="OrthoDB" id="411584at2759"/>
<sequence>MRFSADSDSEVTHGFCACLIWVLDGAAQEEVLQVKTEDLAALNVGVPDGEISRVDTWHNVLVSMQKRTQMSVAEREGNKPFDPFPSLIVTAEGIEVKGSYAEAQVGNGTWPYALLVRRWSRSSCIAARFMFLVLPFSV</sequence>
<name>A0A9Q0GHN2_9ROSI</name>
<evidence type="ECO:0000313" key="2">
    <source>
        <dbReference type="EMBL" id="KAJ4850062.1"/>
    </source>
</evidence>
<evidence type="ECO:0000259" key="1">
    <source>
        <dbReference type="Pfam" id="PF02657"/>
    </source>
</evidence>
<dbReference type="Proteomes" id="UP001141552">
    <property type="component" value="Unassembled WGS sequence"/>
</dbReference>
<dbReference type="PANTHER" id="PTHR43597:SF6">
    <property type="entry name" value="FE-S METABOLISM ASSOCIATED DOMAIN-CONTAINING PROTEIN"/>
    <property type="match status" value="1"/>
</dbReference>
<reference evidence="2" key="2">
    <citation type="journal article" date="2023" name="Plants (Basel)">
        <title>Annotation of the Turnera subulata (Passifloraceae) Draft Genome Reveals the S-Locus Evolved after the Divergence of Turneroideae from Passifloroideae in a Stepwise Manner.</title>
        <authorList>
            <person name="Henning P.M."/>
            <person name="Roalson E.H."/>
            <person name="Mir W."/>
            <person name="McCubbin A.G."/>
            <person name="Shore J.S."/>
        </authorList>
    </citation>
    <scope>NUCLEOTIDE SEQUENCE</scope>
    <source>
        <strain evidence="2">F60SS</strain>
    </source>
</reference>
<dbReference type="PANTHER" id="PTHR43597">
    <property type="entry name" value="SULFUR ACCEPTOR PROTEIN CSDE"/>
    <property type="match status" value="1"/>
</dbReference>
<dbReference type="AlphaFoldDB" id="A0A9Q0GHN2"/>
<dbReference type="EMBL" id="JAKUCV010000428">
    <property type="protein sequence ID" value="KAJ4850062.1"/>
    <property type="molecule type" value="Genomic_DNA"/>
</dbReference>